<dbReference type="GO" id="GO:0005829">
    <property type="term" value="C:cytosol"/>
    <property type="evidence" value="ECO:0007669"/>
    <property type="project" value="TreeGrafter"/>
</dbReference>
<dbReference type="HAMAP" id="MF_01928">
    <property type="entry name" value="PurK"/>
    <property type="match status" value="1"/>
</dbReference>
<feature type="binding site" evidence="4">
    <location>
        <position position="133"/>
    </location>
    <ligand>
        <name>ATP</name>
        <dbReference type="ChEBI" id="CHEBI:30616"/>
    </ligand>
</feature>
<dbReference type="InterPro" id="IPR011054">
    <property type="entry name" value="Rudment_hybrid_motif"/>
</dbReference>
<dbReference type="InterPro" id="IPR054350">
    <property type="entry name" value="PurT/PurK_preATP-grasp"/>
</dbReference>
<protein>
    <recommendedName>
        <fullName evidence="4 5">N5-carboxyaminoimidazole ribonucleotide synthase</fullName>
        <shortName evidence="4 5">N5-CAIR synthase</shortName>
        <ecNumber evidence="4 5">6.3.4.18</ecNumber>
    </recommendedName>
    <alternativeName>
        <fullName evidence="4 5">5-(carboxyamino)imidazole ribonucleotide synthetase</fullName>
    </alternativeName>
</protein>
<keyword evidence="3 4" id="KW-0067">ATP-binding</keyword>
<keyword evidence="4 5" id="KW-0436">Ligase</keyword>
<dbReference type="SUPFAM" id="SSF51246">
    <property type="entry name" value="Rudiment single hybrid motif"/>
    <property type="match status" value="1"/>
</dbReference>
<dbReference type="PANTHER" id="PTHR11609">
    <property type="entry name" value="PURINE BIOSYNTHESIS PROTEIN 6/7, PUR6/7"/>
    <property type="match status" value="1"/>
</dbReference>
<evidence type="ECO:0000313" key="7">
    <source>
        <dbReference type="EMBL" id="KXI29884.1"/>
    </source>
</evidence>
<gene>
    <name evidence="4 5" type="primary">purK</name>
    <name evidence="7" type="ORF">AX660_07620</name>
</gene>
<dbReference type="SUPFAM" id="SSF56059">
    <property type="entry name" value="Glutathione synthetase ATP-binding domain-like"/>
    <property type="match status" value="1"/>
</dbReference>
<dbReference type="EC" id="6.3.4.18" evidence="4 5"/>
<feature type="binding site" evidence="4">
    <location>
        <position position="181"/>
    </location>
    <ligand>
        <name>ATP</name>
        <dbReference type="ChEBI" id="CHEBI:30616"/>
    </ligand>
</feature>
<evidence type="ECO:0000313" key="8">
    <source>
        <dbReference type="Proteomes" id="UP000070299"/>
    </source>
</evidence>
<dbReference type="NCBIfam" id="NF004679">
    <property type="entry name" value="PRK06019.1-5"/>
    <property type="match status" value="1"/>
</dbReference>
<dbReference type="GO" id="GO:0006189">
    <property type="term" value="P:'de novo' IMP biosynthetic process"/>
    <property type="evidence" value="ECO:0007669"/>
    <property type="project" value="UniProtKB-UniRule"/>
</dbReference>
<organism evidence="7 8">
    <name type="scientific">Paraglaciecola hydrolytica</name>
    <dbReference type="NCBI Taxonomy" id="1799789"/>
    <lineage>
        <taxon>Bacteria</taxon>
        <taxon>Pseudomonadati</taxon>
        <taxon>Pseudomonadota</taxon>
        <taxon>Gammaproteobacteria</taxon>
        <taxon>Alteromonadales</taxon>
        <taxon>Alteromonadaceae</taxon>
        <taxon>Paraglaciecola</taxon>
    </lineage>
</organism>
<accession>A0A136A3U1</accession>
<dbReference type="GO" id="GO:0005524">
    <property type="term" value="F:ATP binding"/>
    <property type="evidence" value="ECO:0007669"/>
    <property type="project" value="UniProtKB-UniRule"/>
</dbReference>
<dbReference type="OrthoDB" id="9804625at2"/>
<dbReference type="Pfam" id="PF17769">
    <property type="entry name" value="PurK_C"/>
    <property type="match status" value="1"/>
</dbReference>
<feature type="binding site" evidence="4">
    <location>
        <position position="93"/>
    </location>
    <ligand>
        <name>ATP</name>
        <dbReference type="ChEBI" id="CHEBI:30616"/>
    </ligand>
</feature>
<dbReference type="Gene3D" id="3.40.50.20">
    <property type="match status" value="1"/>
</dbReference>
<comment type="similarity">
    <text evidence="4 5">Belongs to the PurK/PurT family.</text>
</comment>
<proteinExistence type="inferred from homology"/>
<feature type="binding site" evidence="4">
    <location>
        <begin position="138"/>
        <end position="144"/>
    </location>
    <ligand>
        <name>ATP</name>
        <dbReference type="ChEBI" id="CHEBI:30616"/>
    </ligand>
</feature>
<evidence type="ECO:0000256" key="5">
    <source>
        <dbReference type="RuleBase" id="RU361200"/>
    </source>
</evidence>
<reference evidence="8" key="1">
    <citation type="submission" date="2016-02" db="EMBL/GenBank/DDBJ databases">
        <authorList>
            <person name="Schultz-Johansen M."/>
            <person name="Glaring M.A."/>
            <person name="Bech P.K."/>
            <person name="Stougaard P."/>
        </authorList>
    </citation>
    <scope>NUCLEOTIDE SEQUENCE [LARGE SCALE GENOMIC DNA]</scope>
    <source>
        <strain evidence="8">S66</strain>
    </source>
</reference>
<dbReference type="Proteomes" id="UP000070299">
    <property type="component" value="Unassembled WGS sequence"/>
</dbReference>
<dbReference type="InterPro" id="IPR013815">
    <property type="entry name" value="ATP_grasp_subdomain_1"/>
</dbReference>
<keyword evidence="1 4" id="KW-0547">Nucleotide-binding</keyword>
<comment type="catalytic activity">
    <reaction evidence="4 5">
        <text>5-amino-1-(5-phospho-beta-D-ribosyl)imidazole + hydrogencarbonate + ATP = 5-carboxyamino-1-(5-phospho-D-ribosyl)imidazole + ADP + phosphate + 2 H(+)</text>
        <dbReference type="Rhea" id="RHEA:19317"/>
        <dbReference type="ChEBI" id="CHEBI:15378"/>
        <dbReference type="ChEBI" id="CHEBI:17544"/>
        <dbReference type="ChEBI" id="CHEBI:30616"/>
        <dbReference type="ChEBI" id="CHEBI:43474"/>
        <dbReference type="ChEBI" id="CHEBI:58730"/>
        <dbReference type="ChEBI" id="CHEBI:137981"/>
        <dbReference type="ChEBI" id="CHEBI:456216"/>
        <dbReference type="EC" id="6.3.4.18"/>
    </reaction>
</comment>
<dbReference type="EMBL" id="LSNE01000003">
    <property type="protein sequence ID" value="KXI29884.1"/>
    <property type="molecule type" value="Genomic_DNA"/>
</dbReference>
<evidence type="ECO:0000256" key="3">
    <source>
        <dbReference type="ARBA" id="ARBA00022840"/>
    </source>
</evidence>
<dbReference type="GO" id="GO:0034028">
    <property type="term" value="F:5-(carboxyamino)imidazole ribonucleotide synthase activity"/>
    <property type="evidence" value="ECO:0007669"/>
    <property type="project" value="UniProtKB-UniRule"/>
</dbReference>
<dbReference type="GO" id="GO:0046872">
    <property type="term" value="F:metal ion binding"/>
    <property type="evidence" value="ECO:0007669"/>
    <property type="project" value="InterPro"/>
</dbReference>
<evidence type="ECO:0000256" key="4">
    <source>
        <dbReference type="HAMAP-Rule" id="MF_01928"/>
    </source>
</evidence>
<evidence type="ECO:0000259" key="6">
    <source>
        <dbReference type="PROSITE" id="PS50975"/>
    </source>
</evidence>
<dbReference type="SUPFAM" id="SSF52440">
    <property type="entry name" value="PreATP-grasp domain"/>
    <property type="match status" value="1"/>
</dbReference>
<comment type="caution">
    <text evidence="7">The sequence shown here is derived from an EMBL/GenBank/DDBJ whole genome shotgun (WGS) entry which is preliminary data.</text>
</comment>
<name>A0A136A3U1_9ALTE</name>
<dbReference type="PANTHER" id="PTHR11609:SF5">
    <property type="entry name" value="PHOSPHORIBOSYLAMINOIMIDAZOLE CARBOXYLASE"/>
    <property type="match status" value="1"/>
</dbReference>
<dbReference type="Pfam" id="PF02222">
    <property type="entry name" value="ATP-grasp"/>
    <property type="match status" value="1"/>
</dbReference>
<dbReference type="AlphaFoldDB" id="A0A136A3U1"/>
<dbReference type="UniPathway" id="UPA00074">
    <property type="reaction ID" value="UER00942"/>
</dbReference>
<comment type="function">
    <text evidence="5">Catalyzes the ATP-dependent conversion of 5-aminoimidazole ribonucleotide (AIR) and HCO(3)- to N5-carboxyaminoimidazole ribonucleotide (N5-CAIR).</text>
</comment>
<dbReference type="RefSeq" id="WP_068373225.1">
    <property type="nucleotide sequence ID" value="NZ_LSNE01000003.1"/>
</dbReference>
<dbReference type="STRING" id="1799789.AX660_07620"/>
<feature type="domain" description="ATP-grasp" evidence="6">
    <location>
        <begin position="97"/>
        <end position="288"/>
    </location>
</feature>
<dbReference type="InterPro" id="IPR003135">
    <property type="entry name" value="ATP-grasp_carboxylate-amine"/>
</dbReference>
<feature type="binding site" evidence="4">
    <location>
        <position position="204"/>
    </location>
    <ligand>
        <name>ATP</name>
        <dbReference type="ChEBI" id="CHEBI:30616"/>
    </ligand>
</feature>
<dbReference type="PROSITE" id="PS50975">
    <property type="entry name" value="ATP_GRASP"/>
    <property type="match status" value="1"/>
</dbReference>
<dbReference type="InterPro" id="IPR011761">
    <property type="entry name" value="ATP-grasp"/>
</dbReference>
<dbReference type="NCBIfam" id="TIGR01161">
    <property type="entry name" value="purK"/>
    <property type="match status" value="1"/>
</dbReference>
<comment type="subunit">
    <text evidence="4 5">Homodimer.</text>
</comment>
<evidence type="ECO:0000256" key="1">
    <source>
        <dbReference type="ARBA" id="ARBA00022741"/>
    </source>
</evidence>
<dbReference type="Pfam" id="PF22660">
    <property type="entry name" value="RS_preATP-grasp-like"/>
    <property type="match status" value="1"/>
</dbReference>
<feature type="binding site" evidence="4">
    <location>
        <begin position="173"/>
        <end position="176"/>
    </location>
    <ligand>
        <name>ATP</name>
        <dbReference type="ChEBI" id="CHEBI:30616"/>
    </ligand>
</feature>
<dbReference type="Gene3D" id="3.30.1490.20">
    <property type="entry name" value="ATP-grasp fold, A domain"/>
    <property type="match status" value="1"/>
</dbReference>
<dbReference type="InterPro" id="IPR040686">
    <property type="entry name" value="PurK_C"/>
</dbReference>
<comment type="function">
    <text evidence="4">Catalyzes the ATP-dependent conversion of 5-aminoimidazole ribonucleotide (AIR) and HCO(3)(-) to N5-carboxyaminoimidazole ribonucleotide (N5-CAIR).</text>
</comment>
<keyword evidence="8" id="KW-1185">Reference proteome</keyword>
<dbReference type="InterPro" id="IPR005875">
    <property type="entry name" value="PurK"/>
</dbReference>
<feature type="binding site" evidence="4">
    <location>
        <begin position="258"/>
        <end position="259"/>
    </location>
    <ligand>
        <name>ATP</name>
        <dbReference type="ChEBI" id="CHEBI:30616"/>
    </ligand>
</feature>
<sequence length="379" mass="41261">MNILILGSGQLARMMALAGYPLGLHVAAVDVNARNVVDPLTKLVSDKSLIQALVEADAISVEFEHIPQDLLEQVNATGKLKPSIESIMAGADRVKEKALLSGLNIANCPYKIVTDINQLDEAVVQLGEKLIIKASRDGYDGYGQWRLSSVTQLAELKLQLSELDLQKVPLVVEKMLCFERELSLVGVRSANGEIAYYPLAENLHHQGQLHVSVAPAPHVNEALNQQAQDVFNKLAHALGYVGVLAVEFFQMGDQLLVNEIAPRVHNSGHWSMQGADTCQFENHLRAISGLPLGATTVLKPTAMINIIGCDDFSKDILSIAGSHLHLYGKTVRAKRKMGHLNVSADSYAELGKTMQALAQYLPAEHFPMLKDEAARLATL</sequence>
<comment type="pathway">
    <text evidence="4 5">Purine metabolism; IMP biosynthesis via de novo pathway; 5-amino-1-(5-phospho-D-ribosyl)imidazole-4-carboxylate from 5-amino-1-(5-phospho-D-ribosyl)imidazole (N5-CAIR route): step 1/2.</text>
</comment>
<dbReference type="InterPro" id="IPR016185">
    <property type="entry name" value="PreATP-grasp_dom_sf"/>
</dbReference>
<dbReference type="GO" id="GO:0004638">
    <property type="term" value="F:phosphoribosylaminoimidazole carboxylase activity"/>
    <property type="evidence" value="ECO:0007669"/>
    <property type="project" value="InterPro"/>
</dbReference>
<dbReference type="Gene3D" id="3.30.470.20">
    <property type="entry name" value="ATP-grasp fold, B domain"/>
    <property type="match status" value="1"/>
</dbReference>
<keyword evidence="2 4" id="KW-0658">Purine biosynthesis</keyword>
<evidence type="ECO:0000256" key="2">
    <source>
        <dbReference type="ARBA" id="ARBA00022755"/>
    </source>
</evidence>